<dbReference type="Gene3D" id="1.10.530.10">
    <property type="match status" value="1"/>
</dbReference>
<dbReference type="Proteomes" id="UP000371041">
    <property type="component" value="Chromosome"/>
</dbReference>
<accession>A0A5Q3Q6N0</accession>
<dbReference type="GO" id="GO:0004222">
    <property type="term" value="F:metalloendopeptidase activity"/>
    <property type="evidence" value="ECO:0007669"/>
    <property type="project" value="TreeGrafter"/>
</dbReference>
<reference evidence="5" key="1">
    <citation type="submission" date="2019-11" db="EMBL/GenBank/DDBJ databases">
        <title>The complete genome sequence of Saccharopolyspora sp. E2A.</title>
        <authorList>
            <person name="Zhang G."/>
        </authorList>
    </citation>
    <scope>NUCLEOTIDE SEQUENCE [LARGE SCALE GENOMIC DNA]</scope>
    <source>
        <strain evidence="5">E2A</strain>
    </source>
</reference>
<dbReference type="InterPro" id="IPR008258">
    <property type="entry name" value="Transglycosylase_SLT_dom_1"/>
</dbReference>
<evidence type="ECO:0000259" key="2">
    <source>
        <dbReference type="Pfam" id="PF01464"/>
    </source>
</evidence>
<dbReference type="PANTHER" id="PTHR21666">
    <property type="entry name" value="PEPTIDASE-RELATED"/>
    <property type="match status" value="1"/>
</dbReference>
<evidence type="ECO:0000313" key="5">
    <source>
        <dbReference type="Proteomes" id="UP000371041"/>
    </source>
</evidence>
<dbReference type="SUPFAM" id="SSF51261">
    <property type="entry name" value="Duplicated hybrid motif"/>
    <property type="match status" value="1"/>
</dbReference>
<dbReference type="Pfam" id="PF01464">
    <property type="entry name" value="SLT"/>
    <property type="match status" value="1"/>
</dbReference>
<dbReference type="KEGG" id="sace:GIY23_12955"/>
<feature type="chain" id="PRO_5038776290" evidence="1">
    <location>
        <begin position="25"/>
        <end position="319"/>
    </location>
</feature>
<dbReference type="CDD" id="cd12797">
    <property type="entry name" value="M23_peptidase"/>
    <property type="match status" value="1"/>
</dbReference>
<feature type="domain" description="M23ase beta-sheet core" evidence="3">
    <location>
        <begin position="210"/>
        <end position="304"/>
    </location>
</feature>
<dbReference type="Gene3D" id="2.70.70.10">
    <property type="entry name" value="Glucose Permease (Domain IIA)"/>
    <property type="match status" value="1"/>
</dbReference>
<dbReference type="InterPro" id="IPR011055">
    <property type="entry name" value="Dup_hybrid_motif"/>
</dbReference>
<gene>
    <name evidence="4" type="ORF">GIY23_12955</name>
</gene>
<dbReference type="InterPro" id="IPR023346">
    <property type="entry name" value="Lysozyme-like_dom_sf"/>
</dbReference>
<feature type="domain" description="Transglycosylase SLT" evidence="2">
    <location>
        <begin position="67"/>
        <end position="178"/>
    </location>
</feature>
<dbReference type="InterPro" id="IPR016047">
    <property type="entry name" value="M23ase_b-sheet_dom"/>
</dbReference>
<name>A0A5Q3Q6N0_9PSEU</name>
<dbReference type="PANTHER" id="PTHR21666:SF270">
    <property type="entry name" value="MUREIN HYDROLASE ACTIVATOR ENVC"/>
    <property type="match status" value="1"/>
</dbReference>
<evidence type="ECO:0000259" key="3">
    <source>
        <dbReference type="Pfam" id="PF01551"/>
    </source>
</evidence>
<keyword evidence="1" id="KW-0732">Signal</keyword>
<dbReference type="EMBL" id="CP045929">
    <property type="protein sequence ID" value="QGK70311.1"/>
    <property type="molecule type" value="Genomic_DNA"/>
</dbReference>
<dbReference type="InterPro" id="IPR050570">
    <property type="entry name" value="Cell_wall_metabolism_enzyme"/>
</dbReference>
<dbReference type="RefSeq" id="WP_154076895.1">
    <property type="nucleotide sequence ID" value="NZ_CP045929.1"/>
</dbReference>
<protein>
    <submittedName>
        <fullName evidence="4">Peptidoglycan DD-metalloendopeptidase family protein</fullName>
    </submittedName>
</protein>
<feature type="signal peptide" evidence="1">
    <location>
        <begin position="1"/>
        <end position="24"/>
    </location>
</feature>
<organism evidence="4 5">
    <name type="scientific">Allosaccharopolyspora coralli</name>
    <dbReference type="NCBI Taxonomy" id="2665642"/>
    <lineage>
        <taxon>Bacteria</taxon>
        <taxon>Bacillati</taxon>
        <taxon>Actinomycetota</taxon>
        <taxon>Actinomycetes</taxon>
        <taxon>Pseudonocardiales</taxon>
        <taxon>Pseudonocardiaceae</taxon>
        <taxon>Allosaccharopolyspora</taxon>
    </lineage>
</organism>
<dbReference type="AlphaFoldDB" id="A0A5Q3Q6N0"/>
<proteinExistence type="predicted"/>
<keyword evidence="5" id="KW-1185">Reference proteome</keyword>
<evidence type="ECO:0000256" key="1">
    <source>
        <dbReference type="SAM" id="SignalP"/>
    </source>
</evidence>
<evidence type="ECO:0000313" key="4">
    <source>
        <dbReference type="EMBL" id="QGK70311.1"/>
    </source>
</evidence>
<dbReference type="SUPFAM" id="SSF53955">
    <property type="entry name" value="Lysozyme-like"/>
    <property type="match status" value="1"/>
</dbReference>
<dbReference type="Pfam" id="PF01551">
    <property type="entry name" value="Peptidase_M23"/>
    <property type="match status" value="1"/>
</dbReference>
<sequence length="319" mass="33328">MIKAVRLALAATAALIILATTVLSGAVAALVTTPAHDSTEPSEHAVADIPANYLALYRAAAPHCPGLDWSILAAIGKVETNHGRLDAPGVLAGENASGAGGPMQFLEPTFEEVVSQHEIPPGGAVPPSRYVPHDAIYAATFYLCDNGARDNRDLYGAIFTYNHADWYVRKVLTQAGHYRAAATTPTGSGGWVVPAHGTCTSGFGPRDGAMHNGLDIAAPTGTPIHAAADGTVIDSGPASGYGLWIRLRHPNGVITTYGHNNTNHVATGQAVRAGQPIGEVGNRGQSTGPHLHFQIDLHRQPVDPLDFYAQQRGPDLCGP</sequence>